<feature type="chain" id="PRO_5047335824" evidence="4">
    <location>
        <begin position="30"/>
        <end position="327"/>
    </location>
</feature>
<comment type="caution">
    <text evidence="6">The sequence shown here is derived from an EMBL/GenBank/DDBJ whole genome shotgun (WGS) entry which is preliminary data.</text>
</comment>
<gene>
    <name evidence="6" type="ORF">J3R73_003073</name>
</gene>
<feature type="signal peptide" evidence="4">
    <location>
        <begin position="1"/>
        <end position="29"/>
    </location>
</feature>
<evidence type="ECO:0000256" key="4">
    <source>
        <dbReference type="SAM" id="SignalP"/>
    </source>
</evidence>
<dbReference type="CDD" id="cd06318">
    <property type="entry name" value="PBP1_ABC_D-talitol-like"/>
    <property type="match status" value="1"/>
</dbReference>
<dbReference type="EMBL" id="JAUSVK010000001">
    <property type="protein sequence ID" value="MDQ0393281.1"/>
    <property type="molecule type" value="Genomic_DNA"/>
</dbReference>
<keyword evidence="7" id="KW-1185">Reference proteome</keyword>
<accession>A0ABU0FFA1</accession>
<evidence type="ECO:0000256" key="1">
    <source>
        <dbReference type="ARBA" id="ARBA00004196"/>
    </source>
</evidence>
<dbReference type="Proteomes" id="UP001237448">
    <property type="component" value="Unassembled WGS sequence"/>
</dbReference>
<dbReference type="InterPro" id="IPR028082">
    <property type="entry name" value="Peripla_BP_I"/>
</dbReference>
<dbReference type="PANTHER" id="PTHR46847:SF1">
    <property type="entry name" value="D-ALLOSE-BINDING PERIPLASMIC PROTEIN-RELATED"/>
    <property type="match status" value="1"/>
</dbReference>
<evidence type="ECO:0000259" key="5">
    <source>
        <dbReference type="Pfam" id="PF13407"/>
    </source>
</evidence>
<dbReference type="PANTHER" id="PTHR46847">
    <property type="entry name" value="D-ALLOSE-BINDING PERIPLASMIC PROTEIN-RELATED"/>
    <property type="match status" value="1"/>
</dbReference>
<evidence type="ECO:0000256" key="3">
    <source>
        <dbReference type="ARBA" id="ARBA00022729"/>
    </source>
</evidence>
<sequence length="327" mass="34097">MKKTLTASAVATALLAGTMSLAHTASSQAADCKIGVAMYTLSAPYFAAQQAAAIDEGKKKGCEVTTSDGQNDMGKQISDVEDMVAKGVKLLILNPRDPEGLVAAANAATAAGVKVVVMDSSINTKANVITQVRSSNDQNGFLVGQWLAKKMQGKPIKIILLSGSQGNEVGRDRRLGVFKGLVEGQLVNDGKAGFEVLGQGWGNWATEDGLKAAEDLLQAHPDVNVLLAENDSMALGGMKALQAAGKSDVLVLAAADGQKEALALIKEGKYGATGLNDPDLVARTAVDIGVKALEGTLPADFPKLELTTPAVITQENVDKYYRKDAVF</sequence>
<evidence type="ECO:0000256" key="2">
    <source>
        <dbReference type="ARBA" id="ARBA00007639"/>
    </source>
</evidence>
<dbReference type="InterPro" id="IPR025997">
    <property type="entry name" value="SBP_2_dom"/>
</dbReference>
<feature type="domain" description="Periplasmic binding protein" evidence="5">
    <location>
        <begin position="34"/>
        <end position="295"/>
    </location>
</feature>
<dbReference type="Gene3D" id="3.40.50.2300">
    <property type="match status" value="2"/>
</dbReference>
<dbReference type="SUPFAM" id="SSF53822">
    <property type="entry name" value="Periplasmic binding protein-like I"/>
    <property type="match status" value="1"/>
</dbReference>
<evidence type="ECO:0000313" key="6">
    <source>
        <dbReference type="EMBL" id="MDQ0393281.1"/>
    </source>
</evidence>
<comment type="similarity">
    <text evidence="2">Belongs to the bacterial solute-binding protein 2 family.</text>
</comment>
<comment type="subcellular location">
    <subcellularLocation>
        <location evidence="1">Cell envelope</location>
    </subcellularLocation>
</comment>
<evidence type="ECO:0000313" key="7">
    <source>
        <dbReference type="Proteomes" id="UP001237448"/>
    </source>
</evidence>
<reference evidence="6 7" key="1">
    <citation type="submission" date="2023-07" db="EMBL/GenBank/DDBJ databases">
        <title>Genomic Encyclopedia of Type Strains, Phase IV (KMG-IV): sequencing the most valuable type-strain genomes for metagenomic binning, comparative biology and taxonomic classification.</title>
        <authorList>
            <person name="Goeker M."/>
        </authorList>
    </citation>
    <scope>NUCLEOTIDE SEQUENCE [LARGE SCALE GENOMIC DNA]</scope>
    <source>
        <strain evidence="6 7">DSM 5896</strain>
    </source>
</reference>
<dbReference type="Pfam" id="PF13407">
    <property type="entry name" value="Peripla_BP_4"/>
    <property type="match status" value="1"/>
</dbReference>
<proteinExistence type="inferred from homology"/>
<name>A0ABU0FFA1_9HYPH</name>
<organism evidence="6 7">
    <name type="scientific">Labrys monachus</name>
    <dbReference type="NCBI Taxonomy" id="217067"/>
    <lineage>
        <taxon>Bacteria</taxon>
        <taxon>Pseudomonadati</taxon>
        <taxon>Pseudomonadota</taxon>
        <taxon>Alphaproteobacteria</taxon>
        <taxon>Hyphomicrobiales</taxon>
        <taxon>Xanthobacteraceae</taxon>
        <taxon>Labrys</taxon>
    </lineage>
</organism>
<protein>
    <submittedName>
        <fullName evidence="6">Ribose transport system substrate-binding protein</fullName>
    </submittedName>
</protein>
<keyword evidence="3 4" id="KW-0732">Signal</keyword>